<evidence type="ECO:0000313" key="3">
    <source>
        <dbReference type="Proteomes" id="UP000220914"/>
    </source>
</evidence>
<gene>
    <name evidence="2" type="ORF">CQY20_07405</name>
    <name evidence="1" type="ORF">MAGR_33330</name>
</gene>
<dbReference type="Proteomes" id="UP000465302">
    <property type="component" value="Unassembled WGS sequence"/>
</dbReference>
<dbReference type="EMBL" id="BLKS01000001">
    <property type="protein sequence ID" value="GFG51892.1"/>
    <property type="molecule type" value="Genomic_DNA"/>
</dbReference>
<comment type="caution">
    <text evidence="2">The sequence shown here is derived from an EMBL/GenBank/DDBJ whole genome shotgun (WGS) entry which is preliminary data.</text>
</comment>
<reference evidence="1 4" key="2">
    <citation type="journal article" date="2019" name="Emerg. Microbes Infect.">
        <title>Comprehensive subspecies identification of 175 nontuberculous mycobacteria species based on 7547 genomic profiles.</title>
        <authorList>
            <person name="Matsumoto Y."/>
            <person name="Kinjo T."/>
            <person name="Motooka D."/>
            <person name="Nabeya D."/>
            <person name="Jung N."/>
            <person name="Uechi K."/>
            <person name="Horii T."/>
            <person name="Iida T."/>
            <person name="Fujita J."/>
            <person name="Nakamura S."/>
        </authorList>
    </citation>
    <scope>NUCLEOTIDE SEQUENCE [LARGE SCALE GENOMIC DNA]</scope>
    <source>
        <strain evidence="1 4">JCM 6377</strain>
    </source>
</reference>
<name>A0A2A7N9L5_MYCAG</name>
<dbReference type="OrthoDB" id="9939526at2"/>
<evidence type="ECO:0000313" key="2">
    <source>
        <dbReference type="EMBL" id="PEG40407.1"/>
    </source>
</evidence>
<sequence>MRFETRSEGDRLIEAWAFLTTEEAQYLYGSLSYYFDDEKDPDWHCHVGRSGGCELTIAIVD</sequence>
<dbReference type="RefSeq" id="WP_097939433.1">
    <property type="nucleotide sequence ID" value="NZ_BLKS01000001.1"/>
</dbReference>
<reference evidence="2 3" key="1">
    <citation type="submission" date="2017-10" db="EMBL/GenBank/DDBJ databases">
        <title>The new phylogeny of genus Mycobacterium.</title>
        <authorList>
            <person name="Tortoli E."/>
            <person name="Trovato A."/>
            <person name="Cirillo D.M."/>
        </authorList>
    </citation>
    <scope>NUCLEOTIDE SEQUENCE [LARGE SCALE GENOMIC DNA]</scope>
    <source>
        <strain evidence="2 3">CCUG37673</strain>
    </source>
</reference>
<evidence type="ECO:0000313" key="1">
    <source>
        <dbReference type="EMBL" id="GFG51892.1"/>
    </source>
</evidence>
<reference evidence="1" key="3">
    <citation type="submission" date="2020-02" db="EMBL/GenBank/DDBJ databases">
        <authorList>
            <person name="Matsumoto Y."/>
            <person name="Motooka D."/>
            <person name="Nakamura S."/>
        </authorList>
    </citation>
    <scope>NUCLEOTIDE SEQUENCE</scope>
    <source>
        <strain evidence="1">JCM 6377</strain>
    </source>
</reference>
<organism evidence="2 3">
    <name type="scientific">Mycolicibacterium agri</name>
    <name type="common">Mycobacterium agri</name>
    <dbReference type="NCBI Taxonomy" id="36811"/>
    <lineage>
        <taxon>Bacteria</taxon>
        <taxon>Bacillati</taxon>
        <taxon>Actinomycetota</taxon>
        <taxon>Actinomycetes</taxon>
        <taxon>Mycobacteriales</taxon>
        <taxon>Mycobacteriaceae</taxon>
        <taxon>Mycolicibacterium</taxon>
    </lineage>
</organism>
<protein>
    <submittedName>
        <fullName evidence="2">Uncharacterized protein</fullName>
    </submittedName>
</protein>
<accession>A0A2A7N9L5</accession>
<proteinExistence type="predicted"/>
<dbReference type="AlphaFoldDB" id="A0A2A7N9L5"/>
<dbReference type="Proteomes" id="UP000220914">
    <property type="component" value="Unassembled WGS sequence"/>
</dbReference>
<dbReference type="EMBL" id="PDCP01000010">
    <property type="protein sequence ID" value="PEG40407.1"/>
    <property type="molecule type" value="Genomic_DNA"/>
</dbReference>
<keyword evidence="3" id="KW-1185">Reference proteome</keyword>
<evidence type="ECO:0000313" key="4">
    <source>
        <dbReference type="Proteomes" id="UP000465302"/>
    </source>
</evidence>